<dbReference type="HOGENOM" id="CLU_925989_0_0_1"/>
<dbReference type="GO" id="GO:0000800">
    <property type="term" value="C:lateral element"/>
    <property type="evidence" value="ECO:0007669"/>
    <property type="project" value="TreeGrafter"/>
</dbReference>
<sequence length="301" mass="34109">MSTQVLITLNEILESQSNKGVTEIRNSLCSNPKFDQLCKEILCNINFFGDYSLQQLIIEAIIRLTSSGHRQHKSHEWNNDSQCAKLFRSISYQEFDKEARAYLNKVNQSTQDKWVLSYQCKSIIIGNLTFNQSDDCWLDLCFRSKVIGFSFSHGTKLNYALESLTREDVDSVEVKDNGDEVKLTVKTKQQISILFEDEYFPPDCSIISCFFEKSLDLDSEKLRKKVNFILAKVAKVSKSNSMVKRGENGIMRQNPLNQPNTLVPGANHKALMPSNTQLSQNVVATSQPGGSYKTSKSSTYP</sequence>
<organism evidence="2 3">
    <name type="scientific">Ciona savignyi</name>
    <name type="common">Pacific transparent sea squirt</name>
    <dbReference type="NCBI Taxonomy" id="51511"/>
    <lineage>
        <taxon>Eukaryota</taxon>
        <taxon>Metazoa</taxon>
        <taxon>Chordata</taxon>
        <taxon>Tunicata</taxon>
        <taxon>Ascidiacea</taxon>
        <taxon>Phlebobranchia</taxon>
        <taxon>Cionidae</taxon>
        <taxon>Ciona</taxon>
    </lineage>
</organism>
<name>H2Z9C5_CIOSA</name>
<feature type="region of interest" description="Disordered" evidence="1">
    <location>
        <begin position="282"/>
        <end position="301"/>
    </location>
</feature>
<dbReference type="Proteomes" id="UP000007875">
    <property type="component" value="Unassembled WGS sequence"/>
</dbReference>
<reference evidence="3" key="1">
    <citation type="submission" date="2003-08" db="EMBL/GenBank/DDBJ databases">
        <authorList>
            <person name="Birren B."/>
            <person name="Nusbaum C."/>
            <person name="Abebe A."/>
            <person name="Abouelleil A."/>
            <person name="Adekoya E."/>
            <person name="Ait-zahra M."/>
            <person name="Allen N."/>
            <person name="Allen T."/>
            <person name="An P."/>
            <person name="Anderson M."/>
            <person name="Anderson S."/>
            <person name="Arachchi H."/>
            <person name="Armbruster J."/>
            <person name="Bachantsang P."/>
            <person name="Baldwin J."/>
            <person name="Barry A."/>
            <person name="Bayul T."/>
            <person name="Blitshsteyn B."/>
            <person name="Bloom T."/>
            <person name="Blye J."/>
            <person name="Boguslavskiy L."/>
            <person name="Borowsky M."/>
            <person name="Boukhgalter B."/>
            <person name="Brunache A."/>
            <person name="Butler J."/>
            <person name="Calixte N."/>
            <person name="Calvo S."/>
            <person name="Camarata J."/>
            <person name="Campo K."/>
            <person name="Chang J."/>
            <person name="Cheshatsang Y."/>
            <person name="Citroen M."/>
            <person name="Collymore A."/>
            <person name="Considine T."/>
            <person name="Cook A."/>
            <person name="Cooke P."/>
            <person name="Corum B."/>
            <person name="Cuomo C."/>
            <person name="David R."/>
            <person name="Dawoe T."/>
            <person name="Degray S."/>
            <person name="Dodge S."/>
            <person name="Dooley K."/>
            <person name="Dorje P."/>
            <person name="Dorjee K."/>
            <person name="Dorris L."/>
            <person name="Duffey N."/>
            <person name="Dupes A."/>
            <person name="Elkins T."/>
            <person name="Engels R."/>
            <person name="Erickson J."/>
            <person name="Farina A."/>
            <person name="Faro S."/>
            <person name="Ferreira P."/>
            <person name="Fischer H."/>
            <person name="Fitzgerald M."/>
            <person name="Foley K."/>
            <person name="Gage D."/>
            <person name="Galagan J."/>
            <person name="Gearin G."/>
            <person name="Gnerre S."/>
            <person name="Gnirke A."/>
            <person name="Goyette A."/>
            <person name="Graham J."/>
            <person name="Grandbois E."/>
            <person name="Gyaltsen K."/>
            <person name="Hafez N."/>
            <person name="Hagopian D."/>
            <person name="Hagos B."/>
            <person name="Hall J."/>
            <person name="Hatcher B."/>
            <person name="Heller A."/>
            <person name="Higgins H."/>
            <person name="Honan T."/>
            <person name="Horn A."/>
            <person name="Houde N."/>
            <person name="Hughes L."/>
            <person name="Hulme W."/>
            <person name="Husby E."/>
            <person name="Iliev I."/>
            <person name="Jaffe D."/>
            <person name="Jones C."/>
            <person name="Kamal M."/>
            <person name="Kamat A."/>
            <person name="Kamvysselis M."/>
            <person name="Karlsson E."/>
            <person name="Kells C."/>
            <person name="Kieu A."/>
            <person name="Kisner P."/>
            <person name="Kodira C."/>
            <person name="Kulbokas E."/>
            <person name="Labutti K."/>
            <person name="Lama D."/>
            <person name="Landers T."/>
            <person name="Leger J."/>
            <person name="Levine S."/>
            <person name="Lewis D."/>
            <person name="Lewis T."/>
            <person name="Lindblad-toh K."/>
            <person name="Liu X."/>
            <person name="Lokyitsang T."/>
            <person name="Lokyitsang Y."/>
            <person name="Lucien O."/>
            <person name="Lui A."/>
            <person name="Ma L.J."/>
            <person name="Mabbitt R."/>
            <person name="Macdonald J."/>
            <person name="Maclean C."/>
            <person name="Major J."/>
            <person name="Manning J."/>
            <person name="Marabella R."/>
            <person name="Maru K."/>
            <person name="Matthews C."/>
            <person name="Mauceli E."/>
            <person name="Mccarthy M."/>
            <person name="Mcdonough S."/>
            <person name="Mcghee T."/>
            <person name="Meldrim J."/>
            <person name="Meneus L."/>
            <person name="Mesirov J."/>
            <person name="Mihalev A."/>
            <person name="Mihova T."/>
            <person name="Mikkelsen T."/>
            <person name="Mlenga V."/>
            <person name="Moru K."/>
            <person name="Mozes J."/>
            <person name="Mulrain L."/>
            <person name="Munson G."/>
            <person name="Naylor J."/>
            <person name="Newes C."/>
            <person name="Nguyen C."/>
            <person name="Nguyen N."/>
            <person name="Nguyen T."/>
            <person name="Nicol R."/>
            <person name="Nielsen C."/>
            <person name="Nizzari M."/>
            <person name="Norbu C."/>
            <person name="Norbu N."/>
            <person name="O'donnell P."/>
            <person name="Okoawo O."/>
            <person name="O'leary S."/>
            <person name="Omotosho B."/>
            <person name="O'neill K."/>
            <person name="Osman S."/>
            <person name="Parker S."/>
            <person name="Perrin D."/>
            <person name="Phunkhang P."/>
            <person name="Piqani B."/>
            <person name="Purcell S."/>
            <person name="Rachupka T."/>
            <person name="Ramasamy U."/>
            <person name="Rameau R."/>
            <person name="Ray V."/>
            <person name="Raymond C."/>
            <person name="Retta R."/>
            <person name="Richardson S."/>
            <person name="Rise C."/>
            <person name="Rodriguez J."/>
            <person name="Rogers J."/>
            <person name="Rogov P."/>
            <person name="Rutman M."/>
            <person name="Schupbach R."/>
            <person name="Seaman C."/>
            <person name="Settipalli S."/>
            <person name="Sharpe T."/>
            <person name="Sheridan J."/>
            <person name="Sherpa N."/>
            <person name="Shi J."/>
            <person name="Smirnov S."/>
            <person name="Smith C."/>
            <person name="Sougnez C."/>
            <person name="Spencer B."/>
            <person name="Stalker J."/>
            <person name="Stange-thomann N."/>
            <person name="Stavropoulos S."/>
            <person name="Stetson K."/>
            <person name="Stone C."/>
            <person name="Stone S."/>
            <person name="Stubbs M."/>
            <person name="Talamas J."/>
            <person name="Tchuinga P."/>
            <person name="Tenzing P."/>
            <person name="Tesfaye S."/>
            <person name="Theodore J."/>
            <person name="Thoulutsang Y."/>
            <person name="Topham K."/>
            <person name="Towey S."/>
            <person name="Tsamla T."/>
            <person name="Tsomo N."/>
            <person name="Vallee D."/>
            <person name="Vassiliev H."/>
            <person name="Venkataraman V."/>
            <person name="Vinson J."/>
            <person name="Vo A."/>
            <person name="Wade C."/>
            <person name="Wang S."/>
            <person name="Wangchuk T."/>
            <person name="Wangdi T."/>
            <person name="Whittaker C."/>
            <person name="Wilkinson J."/>
            <person name="Wu Y."/>
            <person name="Wyman D."/>
            <person name="Yadav S."/>
            <person name="Yang S."/>
            <person name="Yang X."/>
            <person name="Yeager S."/>
            <person name="Yee E."/>
            <person name="Young G."/>
            <person name="Zainoun J."/>
            <person name="Zembeck L."/>
            <person name="Zimmer A."/>
            <person name="Zody M."/>
            <person name="Lander E."/>
        </authorList>
    </citation>
    <scope>NUCLEOTIDE SEQUENCE [LARGE SCALE GENOMIC DNA]</scope>
</reference>
<dbReference type="Ensembl" id="ENSCSAVT00000014355.1">
    <property type="protein sequence ID" value="ENSCSAVP00000014190.1"/>
    <property type="gene ID" value="ENSCSAVG00000008325.1"/>
</dbReference>
<dbReference type="PANTHER" id="PTHR15607:SF12">
    <property type="entry name" value="SYNAPTONEMAL COMPLEX PROTEIN 2"/>
    <property type="match status" value="1"/>
</dbReference>
<reference evidence="2" key="3">
    <citation type="submission" date="2025-09" db="UniProtKB">
        <authorList>
            <consortium name="Ensembl"/>
        </authorList>
    </citation>
    <scope>IDENTIFICATION</scope>
</reference>
<dbReference type="GO" id="GO:0000779">
    <property type="term" value="C:condensed chromosome, centromeric region"/>
    <property type="evidence" value="ECO:0007669"/>
    <property type="project" value="TreeGrafter"/>
</dbReference>
<accession>H2Z9C5</accession>
<keyword evidence="3" id="KW-1185">Reference proteome</keyword>
<reference evidence="2" key="2">
    <citation type="submission" date="2025-08" db="UniProtKB">
        <authorList>
            <consortium name="Ensembl"/>
        </authorList>
    </citation>
    <scope>IDENTIFICATION</scope>
</reference>
<dbReference type="GO" id="GO:0007143">
    <property type="term" value="P:female meiotic nuclear division"/>
    <property type="evidence" value="ECO:0007669"/>
    <property type="project" value="TreeGrafter"/>
</dbReference>
<dbReference type="GO" id="GO:0007140">
    <property type="term" value="P:male meiotic nuclear division"/>
    <property type="evidence" value="ECO:0007669"/>
    <property type="project" value="TreeGrafter"/>
</dbReference>
<evidence type="ECO:0000256" key="1">
    <source>
        <dbReference type="SAM" id="MobiDB-lite"/>
    </source>
</evidence>
<evidence type="ECO:0000313" key="3">
    <source>
        <dbReference type="Proteomes" id="UP000007875"/>
    </source>
</evidence>
<dbReference type="InterPro" id="IPR024835">
    <property type="entry name" value="SYCP2-like"/>
</dbReference>
<dbReference type="AlphaFoldDB" id="H2Z9C5"/>
<protein>
    <recommendedName>
        <fullName evidence="4">Synaptonemal complex protein 2 Spt16M-like domain-containing protein</fullName>
    </recommendedName>
</protein>
<evidence type="ECO:0000313" key="2">
    <source>
        <dbReference type="Ensembl" id="ENSCSAVP00000014190.1"/>
    </source>
</evidence>
<evidence type="ECO:0008006" key="4">
    <source>
        <dbReference type="Google" id="ProtNLM"/>
    </source>
</evidence>
<dbReference type="InParanoid" id="H2Z9C5"/>
<dbReference type="PANTHER" id="PTHR15607">
    <property type="entry name" value="SYNAPTONEMAL COMPLEX PROTEIN-RELATED"/>
    <property type="match status" value="1"/>
</dbReference>
<proteinExistence type="predicted"/>